<dbReference type="AlphaFoldDB" id="A0A1B8HE81"/>
<dbReference type="PANTHER" id="PTHR33420:SF3">
    <property type="entry name" value="FIMBRIAL SUBUNIT ELFA"/>
    <property type="match status" value="1"/>
</dbReference>
<dbReference type="Pfam" id="PF00419">
    <property type="entry name" value="Fimbrial"/>
    <property type="match status" value="1"/>
</dbReference>
<comment type="similarity">
    <text evidence="2">Belongs to the fimbrial protein family.</text>
</comment>
<gene>
    <name evidence="7" type="ORF">AYY17_05125</name>
</gene>
<comment type="caution">
    <text evidence="7">The sequence shown here is derived from an EMBL/GenBank/DDBJ whole genome shotgun (WGS) entry which is preliminary data.</text>
</comment>
<evidence type="ECO:0000256" key="3">
    <source>
        <dbReference type="ARBA" id="ARBA00022729"/>
    </source>
</evidence>
<evidence type="ECO:0000256" key="1">
    <source>
        <dbReference type="ARBA" id="ARBA00004561"/>
    </source>
</evidence>
<keyword evidence="4" id="KW-0281">Fimbrium</keyword>
<dbReference type="GO" id="GO:0043709">
    <property type="term" value="P:cell adhesion involved in single-species biofilm formation"/>
    <property type="evidence" value="ECO:0007669"/>
    <property type="project" value="TreeGrafter"/>
</dbReference>
<feature type="signal peptide" evidence="5">
    <location>
        <begin position="1"/>
        <end position="22"/>
    </location>
</feature>
<reference evidence="7 8" key="1">
    <citation type="submission" date="2016-06" db="EMBL/GenBank/DDBJ databases">
        <authorList>
            <person name="Kjaerup R.B."/>
            <person name="Dalgaard T.S."/>
            <person name="Juul-Madsen H.R."/>
        </authorList>
    </citation>
    <scope>NUCLEOTIDE SEQUENCE [LARGE SCALE GENOMIC DNA]</scope>
    <source>
        <strain evidence="7 8">GCSL-Mp3</strain>
    </source>
</reference>
<evidence type="ECO:0000256" key="2">
    <source>
        <dbReference type="ARBA" id="ARBA00006671"/>
    </source>
</evidence>
<evidence type="ECO:0000313" key="7">
    <source>
        <dbReference type="EMBL" id="OBU07386.1"/>
    </source>
</evidence>
<comment type="subcellular location">
    <subcellularLocation>
        <location evidence="1">Fimbrium</location>
    </subcellularLocation>
</comment>
<dbReference type="InterPro" id="IPR008966">
    <property type="entry name" value="Adhesion_dom_sf"/>
</dbReference>
<keyword evidence="3 5" id="KW-0732">Signal</keyword>
<dbReference type="Proteomes" id="UP000092247">
    <property type="component" value="Unassembled WGS sequence"/>
</dbReference>
<evidence type="ECO:0000256" key="5">
    <source>
        <dbReference type="SAM" id="SignalP"/>
    </source>
</evidence>
<protein>
    <recommendedName>
        <fullName evidence="6">Fimbrial-type adhesion domain-containing protein</fullName>
    </recommendedName>
</protein>
<dbReference type="PANTHER" id="PTHR33420">
    <property type="entry name" value="FIMBRIAL SUBUNIT ELFA-RELATED"/>
    <property type="match status" value="1"/>
</dbReference>
<dbReference type="InterPro" id="IPR036937">
    <property type="entry name" value="Adhesion_dom_fimbrial_sf"/>
</dbReference>
<dbReference type="SUPFAM" id="SSF49401">
    <property type="entry name" value="Bacterial adhesins"/>
    <property type="match status" value="1"/>
</dbReference>
<sequence>MKLKYAVLPAAVAMLFSAASLAESNGSINFNGTVKAPTCTVNSGTSDLSIFLGDYEVTDFPTAGVMKKGPQKVVLDLTGCTGYYADLNLMADNPLGEDQIKLNDNGAKGLVIVLKDGENETDPNRKINGTWTRTPIDTATGTAKFEYQPFLVRTTEYIQAGQINARVAYTIRYL</sequence>
<evidence type="ECO:0000313" key="8">
    <source>
        <dbReference type="Proteomes" id="UP000092247"/>
    </source>
</evidence>
<dbReference type="InterPro" id="IPR000259">
    <property type="entry name" value="Adhesion_dom_fimbrial"/>
</dbReference>
<name>A0A1B8HE81_9GAMM</name>
<accession>A0A1B8HE81</accession>
<organism evidence="7 8">
    <name type="scientific">Morganella psychrotolerans</name>
    <dbReference type="NCBI Taxonomy" id="368603"/>
    <lineage>
        <taxon>Bacteria</taxon>
        <taxon>Pseudomonadati</taxon>
        <taxon>Pseudomonadota</taxon>
        <taxon>Gammaproteobacteria</taxon>
        <taxon>Enterobacterales</taxon>
        <taxon>Morganellaceae</taxon>
        <taxon>Morganella</taxon>
    </lineage>
</organism>
<dbReference type="GO" id="GO:0009289">
    <property type="term" value="C:pilus"/>
    <property type="evidence" value="ECO:0007669"/>
    <property type="project" value="UniProtKB-SubCell"/>
</dbReference>
<evidence type="ECO:0000256" key="4">
    <source>
        <dbReference type="ARBA" id="ARBA00023263"/>
    </source>
</evidence>
<feature type="domain" description="Fimbrial-type adhesion" evidence="6">
    <location>
        <begin position="28"/>
        <end position="173"/>
    </location>
</feature>
<evidence type="ECO:0000259" key="6">
    <source>
        <dbReference type="Pfam" id="PF00419"/>
    </source>
</evidence>
<dbReference type="EMBL" id="LZEX01000012">
    <property type="protein sequence ID" value="OBU07386.1"/>
    <property type="molecule type" value="Genomic_DNA"/>
</dbReference>
<dbReference type="InterPro" id="IPR050263">
    <property type="entry name" value="Bact_Fimbrial_Adh_Pro"/>
</dbReference>
<dbReference type="Gene3D" id="2.60.40.1090">
    <property type="entry name" value="Fimbrial-type adhesion domain"/>
    <property type="match status" value="1"/>
</dbReference>
<dbReference type="RefSeq" id="WP_067423441.1">
    <property type="nucleotide sequence ID" value="NZ_LZEX01000012.1"/>
</dbReference>
<feature type="chain" id="PRO_5008609605" description="Fimbrial-type adhesion domain-containing protein" evidence="5">
    <location>
        <begin position="23"/>
        <end position="174"/>
    </location>
</feature>
<proteinExistence type="inferred from homology"/>